<dbReference type="AlphaFoldDB" id="A0A7C5VWZ4"/>
<dbReference type="PANTHER" id="PTHR21666">
    <property type="entry name" value="PEPTIDASE-RELATED"/>
    <property type="match status" value="1"/>
</dbReference>
<proteinExistence type="predicted"/>
<evidence type="ECO:0000259" key="1">
    <source>
        <dbReference type="Pfam" id="PF01464"/>
    </source>
</evidence>
<dbReference type="InterPro" id="IPR008258">
    <property type="entry name" value="Transglycosylase_SLT_dom_1"/>
</dbReference>
<dbReference type="InterPro" id="IPR016047">
    <property type="entry name" value="M23ase_b-sheet_dom"/>
</dbReference>
<reference evidence="3" key="1">
    <citation type="journal article" date="2020" name="mSystems">
        <title>Genome- and Community-Level Interaction Insights into Carbon Utilization and Element Cycling Functions of Hydrothermarchaeota in Hydrothermal Sediment.</title>
        <authorList>
            <person name="Zhou Z."/>
            <person name="Liu Y."/>
            <person name="Xu W."/>
            <person name="Pan J."/>
            <person name="Luo Z.H."/>
            <person name="Li M."/>
        </authorList>
    </citation>
    <scope>NUCLEOTIDE SEQUENCE [LARGE SCALE GENOMIC DNA]</scope>
    <source>
        <strain evidence="3">SpSt-1065</strain>
    </source>
</reference>
<feature type="domain" description="Transglycosylase SLT" evidence="1">
    <location>
        <begin position="131"/>
        <end position="218"/>
    </location>
</feature>
<protein>
    <submittedName>
        <fullName evidence="3">Uncharacterized protein</fullName>
    </submittedName>
</protein>
<dbReference type="Pfam" id="PF01464">
    <property type="entry name" value="SLT"/>
    <property type="match status" value="1"/>
</dbReference>
<dbReference type="InterPro" id="IPR050570">
    <property type="entry name" value="Cell_wall_metabolism_enzyme"/>
</dbReference>
<organism evidence="3">
    <name type="scientific">Thermomicrobium roseum</name>
    <dbReference type="NCBI Taxonomy" id="500"/>
    <lineage>
        <taxon>Bacteria</taxon>
        <taxon>Pseudomonadati</taxon>
        <taxon>Thermomicrobiota</taxon>
        <taxon>Thermomicrobia</taxon>
        <taxon>Thermomicrobiales</taxon>
        <taxon>Thermomicrobiaceae</taxon>
        <taxon>Thermomicrobium</taxon>
    </lineage>
</organism>
<dbReference type="Gene3D" id="1.10.530.10">
    <property type="match status" value="1"/>
</dbReference>
<dbReference type="EMBL" id="DRWX01000154">
    <property type="protein sequence ID" value="HHM96197.1"/>
    <property type="molecule type" value="Genomic_DNA"/>
</dbReference>
<gene>
    <name evidence="3" type="ORF">ENM21_03165</name>
</gene>
<dbReference type="InterPro" id="IPR023346">
    <property type="entry name" value="Lysozyme-like_dom_sf"/>
</dbReference>
<evidence type="ECO:0000259" key="2">
    <source>
        <dbReference type="Pfam" id="PF01551"/>
    </source>
</evidence>
<dbReference type="PANTHER" id="PTHR21666:SF270">
    <property type="entry name" value="MUREIN HYDROLASE ACTIVATOR ENVC"/>
    <property type="match status" value="1"/>
</dbReference>
<evidence type="ECO:0000313" key="3">
    <source>
        <dbReference type="EMBL" id="HHM96197.1"/>
    </source>
</evidence>
<accession>A0A7C5VWZ4</accession>
<dbReference type="CDD" id="cd00254">
    <property type="entry name" value="LT-like"/>
    <property type="match status" value="1"/>
</dbReference>
<feature type="domain" description="M23ase beta-sheet core" evidence="2">
    <location>
        <begin position="295"/>
        <end position="390"/>
    </location>
</feature>
<dbReference type="SUPFAM" id="SSF51261">
    <property type="entry name" value="Duplicated hybrid motif"/>
    <property type="match status" value="1"/>
</dbReference>
<dbReference type="GO" id="GO:0004222">
    <property type="term" value="F:metalloendopeptidase activity"/>
    <property type="evidence" value="ECO:0007669"/>
    <property type="project" value="TreeGrafter"/>
</dbReference>
<dbReference type="Pfam" id="PF01551">
    <property type="entry name" value="Peptidase_M23"/>
    <property type="match status" value="1"/>
</dbReference>
<name>A0A7C5VWZ4_THERO</name>
<dbReference type="CDD" id="cd12797">
    <property type="entry name" value="M23_peptidase"/>
    <property type="match status" value="1"/>
</dbReference>
<comment type="caution">
    <text evidence="3">The sequence shown here is derived from an EMBL/GenBank/DDBJ whole genome shotgun (WGS) entry which is preliminary data.</text>
</comment>
<dbReference type="Gene3D" id="2.70.70.10">
    <property type="entry name" value="Glucose Permease (Domain IIA)"/>
    <property type="match status" value="1"/>
</dbReference>
<dbReference type="SUPFAM" id="SSF53955">
    <property type="entry name" value="Lysozyme-like"/>
    <property type="match status" value="1"/>
</dbReference>
<dbReference type="InterPro" id="IPR011055">
    <property type="entry name" value="Dup_hybrid_motif"/>
</dbReference>
<sequence>MPPVRKFLGWLPLVRETPWVSNTPPSLSFFAGALPLNQSVLATAAEGTRISPTPHGIVASFHWSSPTPFGKVARDYAQLYGVRKREARDIWGYLRMASGEDNRLLKKTELPLGDPAKGKDVSGVLRWKPLLEEAERQFGVPWDVLAAIMAIESGGNPNARSPQGAVGLMQIMPNYHAGRASKYGGNLWDPRTNIFTAADFLSELYRRYGSWDKAAAAYFGAIDARGNITGARDAVGTSGHQYVQLFRDTLARLRGTRSSGAATRAGSGWAIFGGQRFPVTQEYGNYNPRMYSSGYHSGLDIGTPLGTSLYSPFSGTVVQAGWNGGYGNSVTIRLPDGKLLLLGHLSSVAVRPGQRVEPGTLLGLSGSTGYSTGPHVHIEMRDTSGKLLNPRNYLVF</sequence>